<keyword evidence="3" id="KW-1185">Reference proteome</keyword>
<feature type="region of interest" description="Disordered" evidence="1">
    <location>
        <begin position="28"/>
        <end position="51"/>
    </location>
</feature>
<organism evidence="2 3">
    <name type="scientific">Aphis craccivora</name>
    <name type="common">Cowpea aphid</name>
    <dbReference type="NCBI Taxonomy" id="307492"/>
    <lineage>
        <taxon>Eukaryota</taxon>
        <taxon>Metazoa</taxon>
        <taxon>Ecdysozoa</taxon>
        <taxon>Arthropoda</taxon>
        <taxon>Hexapoda</taxon>
        <taxon>Insecta</taxon>
        <taxon>Pterygota</taxon>
        <taxon>Neoptera</taxon>
        <taxon>Paraneoptera</taxon>
        <taxon>Hemiptera</taxon>
        <taxon>Sternorrhyncha</taxon>
        <taxon>Aphidomorpha</taxon>
        <taxon>Aphidoidea</taxon>
        <taxon>Aphididae</taxon>
        <taxon>Aphidini</taxon>
        <taxon>Aphis</taxon>
        <taxon>Aphis</taxon>
    </lineage>
</organism>
<dbReference type="AlphaFoldDB" id="A0A6G0YVX5"/>
<evidence type="ECO:0000256" key="1">
    <source>
        <dbReference type="SAM" id="MobiDB-lite"/>
    </source>
</evidence>
<comment type="caution">
    <text evidence="2">The sequence shown here is derived from an EMBL/GenBank/DDBJ whole genome shotgun (WGS) entry which is preliminary data.</text>
</comment>
<proteinExistence type="predicted"/>
<accession>A0A6G0YVX5</accession>
<dbReference type="EMBL" id="VUJU01002198">
    <property type="protein sequence ID" value="KAF0762184.1"/>
    <property type="molecule type" value="Genomic_DNA"/>
</dbReference>
<reference evidence="2 3" key="1">
    <citation type="submission" date="2019-08" db="EMBL/GenBank/DDBJ databases">
        <title>Whole genome of Aphis craccivora.</title>
        <authorList>
            <person name="Voronova N.V."/>
            <person name="Shulinski R.S."/>
            <person name="Bandarenka Y.V."/>
            <person name="Zhorov D.G."/>
            <person name="Warner D."/>
        </authorList>
    </citation>
    <scope>NUCLEOTIDE SEQUENCE [LARGE SCALE GENOMIC DNA]</scope>
    <source>
        <strain evidence="2">180601</strain>
        <tissue evidence="2">Whole Body</tissue>
    </source>
</reference>
<protein>
    <submittedName>
        <fullName evidence="2">Transposable element P transposase</fullName>
    </submittedName>
</protein>
<sequence length="51" mass="6124">MQNKIKHISKLKNRINNLKNRNQLNNLISSHNMPSNNSRNIVTMQLRNKRR</sequence>
<evidence type="ECO:0000313" key="3">
    <source>
        <dbReference type="Proteomes" id="UP000478052"/>
    </source>
</evidence>
<feature type="compositionally biased region" description="Polar residues" evidence="1">
    <location>
        <begin position="29"/>
        <end position="51"/>
    </location>
</feature>
<name>A0A6G0YVX5_APHCR</name>
<evidence type="ECO:0000313" key="2">
    <source>
        <dbReference type="EMBL" id="KAF0762184.1"/>
    </source>
</evidence>
<dbReference type="Proteomes" id="UP000478052">
    <property type="component" value="Unassembled WGS sequence"/>
</dbReference>
<gene>
    <name evidence="2" type="ORF">FWK35_00004030</name>
</gene>